<evidence type="ECO:0000313" key="2">
    <source>
        <dbReference type="EMBL" id="KRL53122.1"/>
    </source>
</evidence>
<comment type="caution">
    <text evidence="2">The sequence shown here is derived from an EMBL/GenBank/DDBJ whole genome shotgun (WGS) entry which is preliminary data.</text>
</comment>
<dbReference type="OrthoDB" id="9792162at2"/>
<evidence type="ECO:0000313" key="3">
    <source>
        <dbReference type="Proteomes" id="UP000051999"/>
    </source>
</evidence>
<dbReference type="Pfam" id="PF08240">
    <property type="entry name" value="ADH_N"/>
    <property type="match status" value="1"/>
</dbReference>
<dbReference type="SUPFAM" id="SSF51735">
    <property type="entry name" value="NAD(P)-binding Rossmann-fold domains"/>
    <property type="match status" value="1"/>
</dbReference>
<reference evidence="2 3" key="1">
    <citation type="journal article" date="2015" name="Genome Announc.">
        <title>Expanding the biotechnology potential of lactobacilli through comparative genomics of 213 strains and associated genera.</title>
        <authorList>
            <person name="Sun Z."/>
            <person name="Harris H.M."/>
            <person name="McCann A."/>
            <person name="Guo C."/>
            <person name="Argimon S."/>
            <person name="Zhang W."/>
            <person name="Yang X."/>
            <person name="Jeffery I.B."/>
            <person name="Cooney J.C."/>
            <person name="Kagawa T.F."/>
            <person name="Liu W."/>
            <person name="Song Y."/>
            <person name="Salvetti E."/>
            <person name="Wrobel A."/>
            <person name="Rasinkangas P."/>
            <person name="Parkhill J."/>
            <person name="Rea M.C."/>
            <person name="O'Sullivan O."/>
            <person name="Ritari J."/>
            <person name="Douillard F.P."/>
            <person name="Paul Ross R."/>
            <person name="Yang R."/>
            <person name="Briner A.E."/>
            <person name="Felis G.E."/>
            <person name="de Vos W.M."/>
            <person name="Barrangou R."/>
            <person name="Klaenhammer T.R."/>
            <person name="Caufield P.W."/>
            <person name="Cui Y."/>
            <person name="Zhang H."/>
            <person name="O'Toole P.W."/>
        </authorList>
    </citation>
    <scope>NUCLEOTIDE SEQUENCE [LARGE SCALE GENOMIC DNA]</scope>
    <source>
        <strain evidence="2 3">DSM 15814</strain>
    </source>
</reference>
<gene>
    <name evidence="2" type="ORF">FD35_GL001426</name>
</gene>
<dbReference type="InterPro" id="IPR036291">
    <property type="entry name" value="NAD(P)-bd_dom_sf"/>
</dbReference>
<evidence type="ECO:0000259" key="1">
    <source>
        <dbReference type="SMART" id="SM00829"/>
    </source>
</evidence>
<sequence>MRAVFASKDGFFNRSVASPVIRSNDVKVTVDATSINPHDIKAMTQLSDNNEVVYGYDVVGHISAIGNAVKHFNVGQRVIYSGTDKRQGSFAEEQVVDEKLIAKVDDHFSDIQLAGIPLVGLTAYELLFEQMNFIASKNANTGKKLLVINGAGGVGSILTQLAHWSGLIVFATASPNHFQGLLRNKVDTVVDYHKALRPQLNTFVDGTAILSNLDDYFDAAVQLTLPHGIIGTTVSSKEGIQFSKLFEKSLTLASEMVFTKANTHFRDETQGQILKFLINLMTLGEIKPVISKVISGGITAKNLSHAANILSTSHAAGKIIILNRPCK</sequence>
<accession>A0A0R1RFS0</accession>
<name>A0A0R1RFS0_9LACO</name>
<dbReference type="Proteomes" id="UP000051999">
    <property type="component" value="Unassembled WGS sequence"/>
</dbReference>
<dbReference type="InterPro" id="IPR052585">
    <property type="entry name" value="Lipid_raft_assoc_Zn_ADH"/>
</dbReference>
<keyword evidence="3" id="KW-1185">Reference proteome</keyword>
<dbReference type="PATRIC" id="fig|1114972.6.peg.1446"/>
<dbReference type="AlphaFoldDB" id="A0A0R1RFS0"/>
<dbReference type="GO" id="GO:0016491">
    <property type="term" value="F:oxidoreductase activity"/>
    <property type="evidence" value="ECO:0007669"/>
    <property type="project" value="InterPro"/>
</dbReference>
<dbReference type="InterPro" id="IPR013154">
    <property type="entry name" value="ADH-like_N"/>
</dbReference>
<dbReference type="STRING" id="1114972.FD35_GL001426"/>
<protein>
    <submittedName>
        <fullName evidence="2">Zinc-containing alcohol dehydrogenase (Oxidoreductase)</fullName>
    </submittedName>
</protein>
<dbReference type="InterPro" id="IPR020843">
    <property type="entry name" value="ER"/>
</dbReference>
<dbReference type="eggNOG" id="COG0604">
    <property type="taxonomic scope" value="Bacteria"/>
</dbReference>
<dbReference type="PANTHER" id="PTHR43482:SF1">
    <property type="entry name" value="PROTEIN AST1-RELATED"/>
    <property type="match status" value="1"/>
</dbReference>
<dbReference type="PANTHER" id="PTHR43482">
    <property type="entry name" value="PROTEIN AST1-RELATED"/>
    <property type="match status" value="1"/>
</dbReference>
<organism evidence="2 3">
    <name type="scientific">Furfurilactobacillus rossiae DSM 15814</name>
    <dbReference type="NCBI Taxonomy" id="1114972"/>
    <lineage>
        <taxon>Bacteria</taxon>
        <taxon>Bacillati</taxon>
        <taxon>Bacillota</taxon>
        <taxon>Bacilli</taxon>
        <taxon>Lactobacillales</taxon>
        <taxon>Lactobacillaceae</taxon>
        <taxon>Furfurilactobacillus</taxon>
    </lineage>
</organism>
<proteinExistence type="predicted"/>
<dbReference type="EMBL" id="AZFF01000024">
    <property type="protein sequence ID" value="KRL53122.1"/>
    <property type="molecule type" value="Genomic_DNA"/>
</dbReference>
<dbReference type="RefSeq" id="WP_017260646.1">
    <property type="nucleotide sequence ID" value="NZ_AUAW01000026.1"/>
</dbReference>
<feature type="domain" description="Enoyl reductase (ER)" evidence="1">
    <location>
        <begin position="6"/>
        <end position="321"/>
    </location>
</feature>
<dbReference type="SUPFAM" id="SSF50129">
    <property type="entry name" value="GroES-like"/>
    <property type="match status" value="1"/>
</dbReference>
<dbReference type="InterPro" id="IPR011032">
    <property type="entry name" value="GroES-like_sf"/>
</dbReference>
<dbReference type="Gene3D" id="3.90.180.10">
    <property type="entry name" value="Medium-chain alcohol dehydrogenases, catalytic domain"/>
    <property type="match status" value="1"/>
</dbReference>
<dbReference type="Gene3D" id="3.40.50.720">
    <property type="entry name" value="NAD(P)-binding Rossmann-like Domain"/>
    <property type="match status" value="1"/>
</dbReference>
<dbReference type="SMART" id="SM00829">
    <property type="entry name" value="PKS_ER"/>
    <property type="match status" value="1"/>
</dbReference>